<sequence>MVGVRTRHRVAVARRPDRRSDRHRGGLRVQSGLPELQLLRRLLERRAARAHDLLVGVRRPARRRSAGLADARRHAGLGGTADRQLGLFLARPGARGLALPVAQGPGRARRGGRRPGRDPPGPDPAGVPRDRPRIRGGLARRCARDRLARHRRDGGRARRRAAGVRRRPADAPVRPSACARPGAGSRPVVVVPASELFRRVRFLGFDGPVRRGGGAGRPVVAVRRRGGDAGDVRGREHPDDGAAQSRTAAGVSRRDRSGSALRAPPASPGGRVTGRRSRVIVAGLGDSGLLTAIHLARHADVVGISPKPGLVSGQELGVRLARPDEWAERYWVPFGRYRRLDRVRIVHGTLTGVDLDARTVLLDAADGPRRTEDYDALVVATGVSNGFWRRPGLERADEVAAGLRAAHAQLAAAGSVAVVGGGAAAVSVAGNCALAWPEQRIDLYFPGDAALRSHHPRVWRAVRRKLEQRGVGIHPGHRAIVPAGFDLDRITGEPVAWSTGQSPVRADAVVWAIGRATPNTGWLPAELLDPDGFVRVAPDLRVPGRPEVFAVGDVAATDPLRSSARNRADRLVARNVRAHLAGRRLRNYRPTEHRWGSVLGAQPDGLDVFAPAGRSFRFPSWSVDTLLWPLIVRRGIYRGVRPDPPTAPHPGNGVGARSEGARPR</sequence>
<feature type="domain" description="FAD/NAD(P)-binding" evidence="6">
    <location>
        <begin position="278"/>
        <end position="558"/>
    </location>
</feature>
<dbReference type="Pfam" id="PF07992">
    <property type="entry name" value="Pyr_redox_2"/>
    <property type="match status" value="1"/>
</dbReference>
<feature type="region of interest" description="Disordered" evidence="5">
    <location>
        <begin position="98"/>
        <end position="185"/>
    </location>
</feature>
<dbReference type="Proteomes" id="UP000887023">
    <property type="component" value="Chromosome"/>
</dbReference>
<feature type="region of interest" description="Disordered" evidence="5">
    <location>
        <begin position="213"/>
        <end position="274"/>
    </location>
</feature>
<evidence type="ECO:0000256" key="5">
    <source>
        <dbReference type="SAM" id="MobiDB-lite"/>
    </source>
</evidence>
<evidence type="ECO:0000313" key="8">
    <source>
        <dbReference type="Proteomes" id="UP000887023"/>
    </source>
</evidence>
<dbReference type="PANTHER" id="PTHR43735:SF3">
    <property type="entry name" value="FERROPTOSIS SUPPRESSOR PROTEIN 1"/>
    <property type="match status" value="1"/>
</dbReference>
<evidence type="ECO:0000256" key="1">
    <source>
        <dbReference type="ARBA" id="ARBA00006442"/>
    </source>
</evidence>
<feature type="compositionally biased region" description="Basic and acidic residues" evidence="5">
    <location>
        <begin position="14"/>
        <end position="24"/>
    </location>
</feature>
<evidence type="ECO:0000313" key="7">
    <source>
        <dbReference type="EMBL" id="QXQ12541.1"/>
    </source>
</evidence>
<feature type="region of interest" description="Disordered" evidence="5">
    <location>
        <begin position="1"/>
        <end position="28"/>
    </location>
</feature>
<evidence type="ECO:0000259" key="6">
    <source>
        <dbReference type="Pfam" id="PF07992"/>
    </source>
</evidence>
<proteinExistence type="inferred from homology"/>
<feature type="compositionally biased region" description="Basic and acidic residues" evidence="5">
    <location>
        <begin position="225"/>
        <end position="240"/>
    </location>
</feature>
<accession>A0ABX8S9Z0</accession>
<keyword evidence="3" id="KW-0274">FAD</keyword>
<organism evidence="7 8">
    <name type="scientific">Skermania pinensis</name>
    <dbReference type="NCBI Taxonomy" id="39122"/>
    <lineage>
        <taxon>Bacteria</taxon>
        <taxon>Bacillati</taxon>
        <taxon>Actinomycetota</taxon>
        <taxon>Actinomycetes</taxon>
        <taxon>Mycobacteriales</taxon>
        <taxon>Gordoniaceae</taxon>
        <taxon>Skermania</taxon>
    </lineage>
</organism>
<dbReference type="EMBL" id="CP079105">
    <property type="protein sequence ID" value="QXQ12541.1"/>
    <property type="molecule type" value="Genomic_DNA"/>
</dbReference>
<gene>
    <name evidence="7" type="ORF">KV203_11210</name>
</gene>
<keyword evidence="4" id="KW-0560">Oxidoreductase</keyword>
<keyword evidence="2" id="KW-0285">Flavoprotein</keyword>
<keyword evidence="8" id="KW-1185">Reference proteome</keyword>
<evidence type="ECO:0000256" key="4">
    <source>
        <dbReference type="ARBA" id="ARBA00023002"/>
    </source>
</evidence>
<reference evidence="7" key="1">
    <citation type="submission" date="2021-07" db="EMBL/GenBank/DDBJ databases">
        <title>Candidatus Kaistella beijingensis sp. nov. isolated from a municipal wastewater treatment plant is involved in sludge foaming.</title>
        <authorList>
            <person name="Song Y."/>
            <person name="Liu S.-J."/>
        </authorList>
    </citation>
    <scope>NUCLEOTIDE SEQUENCE</scope>
    <source>
        <strain evidence="7">DSM 43998</strain>
    </source>
</reference>
<protein>
    <submittedName>
        <fullName evidence="7">FAD-dependent oxidoreductase</fullName>
    </submittedName>
</protein>
<dbReference type="InterPro" id="IPR023753">
    <property type="entry name" value="FAD/NAD-binding_dom"/>
</dbReference>
<feature type="compositionally biased region" description="Basic residues" evidence="5">
    <location>
        <begin position="141"/>
        <end position="166"/>
    </location>
</feature>
<feature type="region of interest" description="Disordered" evidence="5">
    <location>
        <begin position="641"/>
        <end position="664"/>
    </location>
</feature>
<dbReference type="PANTHER" id="PTHR43735">
    <property type="entry name" value="APOPTOSIS-INDUCING FACTOR 1"/>
    <property type="match status" value="1"/>
</dbReference>
<feature type="compositionally biased region" description="Basic residues" evidence="5">
    <location>
        <begin position="1"/>
        <end position="12"/>
    </location>
</feature>
<evidence type="ECO:0000256" key="2">
    <source>
        <dbReference type="ARBA" id="ARBA00022630"/>
    </source>
</evidence>
<evidence type="ECO:0000256" key="3">
    <source>
        <dbReference type="ARBA" id="ARBA00022827"/>
    </source>
</evidence>
<comment type="similarity">
    <text evidence="1">Belongs to the FAD-dependent oxidoreductase family.</text>
</comment>
<name>A0ABX8S9Z0_9ACTN</name>